<gene>
    <name evidence="1" type="ORF">CEXT_750671</name>
</gene>
<name>A0AAV4TLX0_CAEEX</name>
<keyword evidence="2" id="KW-1185">Reference proteome</keyword>
<reference evidence="1 2" key="1">
    <citation type="submission" date="2021-06" db="EMBL/GenBank/DDBJ databases">
        <title>Caerostris extrusa draft genome.</title>
        <authorList>
            <person name="Kono N."/>
            <person name="Arakawa K."/>
        </authorList>
    </citation>
    <scope>NUCLEOTIDE SEQUENCE [LARGE SCALE GENOMIC DNA]</scope>
</reference>
<dbReference type="GO" id="GO:0071897">
    <property type="term" value="P:DNA biosynthetic process"/>
    <property type="evidence" value="ECO:0007669"/>
    <property type="project" value="UniProtKB-ARBA"/>
</dbReference>
<dbReference type="EMBL" id="BPLR01011219">
    <property type="protein sequence ID" value="GIY44958.1"/>
    <property type="molecule type" value="Genomic_DNA"/>
</dbReference>
<dbReference type="AlphaFoldDB" id="A0AAV4TLX0"/>
<accession>A0AAV4TLX0</accession>
<dbReference type="InterPro" id="IPR043502">
    <property type="entry name" value="DNA/RNA_pol_sf"/>
</dbReference>
<evidence type="ECO:0000313" key="2">
    <source>
        <dbReference type="Proteomes" id="UP001054945"/>
    </source>
</evidence>
<protein>
    <submittedName>
        <fullName evidence="1">Uncharacterized protein</fullName>
    </submittedName>
</protein>
<sequence>MSLLVMPIASHPCQLWENEGTHLSEQQLTELNSLLEKYEPTRAENQSIRSNESTLVVISQLLYHSIELVLIPKSNRSMRLCIDYRKLNSLTVPDFLSNVTNERYSARGKPLTYDQIKVIIK</sequence>
<proteinExistence type="predicted"/>
<comment type="caution">
    <text evidence="1">The sequence shown here is derived from an EMBL/GenBank/DDBJ whole genome shotgun (WGS) entry which is preliminary data.</text>
</comment>
<evidence type="ECO:0000313" key="1">
    <source>
        <dbReference type="EMBL" id="GIY44958.1"/>
    </source>
</evidence>
<dbReference type="Gene3D" id="3.10.10.10">
    <property type="entry name" value="HIV Type 1 Reverse Transcriptase, subunit A, domain 1"/>
    <property type="match status" value="1"/>
</dbReference>
<dbReference type="Proteomes" id="UP001054945">
    <property type="component" value="Unassembled WGS sequence"/>
</dbReference>
<organism evidence="1 2">
    <name type="scientific">Caerostris extrusa</name>
    <name type="common">Bark spider</name>
    <name type="synonym">Caerostris bankana</name>
    <dbReference type="NCBI Taxonomy" id="172846"/>
    <lineage>
        <taxon>Eukaryota</taxon>
        <taxon>Metazoa</taxon>
        <taxon>Ecdysozoa</taxon>
        <taxon>Arthropoda</taxon>
        <taxon>Chelicerata</taxon>
        <taxon>Arachnida</taxon>
        <taxon>Araneae</taxon>
        <taxon>Araneomorphae</taxon>
        <taxon>Entelegynae</taxon>
        <taxon>Araneoidea</taxon>
        <taxon>Araneidae</taxon>
        <taxon>Caerostris</taxon>
    </lineage>
</organism>
<dbReference type="SUPFAM" id="SSF56672">
    <property type="entry name" value="DNA/RNA polymerases"/>
    <property type="match status" value="1"/>
</dbReference>